<protein>
    <submittedName>
        <fullName evidence="1">Uncharacterized protein</fullName>
    </submittedName>
</protein>
<reference evidence="1" key="2">
    <citation type="submission" date="2022-10" db="EMBL/GenBank/DDBJ databases">
        <authorList>
            <consortium name="ENA_rothamsted_submissions"/>
            <consortium name="culmorum"/>
            <person name="King R."/>
        </authorList>
    </citation>
    <scope>NUCLEOTIDE SEQUENCE</scope>
</reference>
<dbReference type="EMBL" id="OU893350">
    <property type="protein sequence ID" value="CAG9788127.1"/>
    <property type="molecule type" value="Genomic_DNA"/>
</dbReference>
<dbReference type="GO" id="GO:0005634">
    <property type="term" value="C:nucleus"/>
    <property type="evidence" value="ECO:0007669"/>
    <property type="project" value="InterPro"/>
</dbReference>
<accession>A0A9N9R1P2</accession>
<evidence type="ECO:0000313" key="2">
    <source>
        <dbReference type="Proteomes" id="UP001153714"/>
    </source>
</evidence>
<dbReference type="InterPro" id="IPR013868">
    <property type="entry name" value="Cut8/Sts1_fam"/>
</dbReference>
<keyword evidence="2" id="KW-1185">Reference proteome</keyword>
<dbReference type="OrthoDB" id="10061064at2759"/>
<sequence>MQSISTGLLDRKHWPTTWSPDMEFKRNSSFHSLLRTPPKTASPVSAPKLGAILRSSPRKRLLLGEVERIPLTPEKIDFSDISTPEKFKITSPMKSTPPMKKSRLEKLTKFSGPIDAALKGLSRTQLISVIKNITYTHPEIEEETQRDADARLSPARGEIELFEVEYLQESADITIDFNNRLACLLPRCDTFGCIQKVCRGTREGFGGISALGVCYSLFFSRMDLSLKKGDLSQDFLIDVQDKLQDMVTDSDDIQTCLKHIQGQLQE</sequence>
<proteinExistence type="predicted"/>
<evidence type="ECO:0000313" key="1">
    <source>
        <dbReference type="EMBL" id="CAG9788127.1"/>
    </source>
</evidence>
<dbReference type="Pfam" id="PF08559">
    <property type="entry name" value="Cut8"/>
    <property type="match status" value="1"/>
</dbReference>
<dbReference type="GO" id="GO:0071630">
    <property type="term" value="P:nuclear protein quality control by the ubiquitin-proteasome system"/>
    <property type="evidence" value="ECO:0007669"/>
    <property type="project" value="InterPro"/>
</dbReference>
<gene>
    <name evidence="1" type="ORF">DIATSA_LOCUS5962</name>
</gene>
<organism evidence="1 2">
    <name type="scientific">Diatraea saccharalis</name>
    <name type="common">sugarcane borer</name>
    <dbReference type="NCBI Taxonomy" id="40085"/>
    <lineage>
        <taxon>Eukaryota</taxon>
        <taxon>Metazoa</taxon>
        <taxon>Ecdysozoa</taxon>
        <taxon>Arthropoda</taxon>
        <taxon>Hexapoda</taxon>
        <taxon>Insecta</taxon>
        <taxon>Pterygota</taxon>
        <taxon>Neoptera</taxon>
        <taxon>Endopterygota</taxon>
        <taxon>Lepidoptera</taxon>
        <taxon>Glossata</taxon>
        <taxon>Ditrysia</taxon>
        <taxon>Pyraloidea</taxon>
        <taxon>Crambidae</taxon>
        <taxon>Crambinae</taxon>
        <taxon>Diatraea</taxon>
    </lineage>
</organism>
<dbReference type="GO" id="GO:0031144">
    <property type="term" value="P:proteasome localization"/>
    <property type="evidence" value="ECO:0007669"/>
    <property type="project" value="InterPro"/>
</dbReference>
<dbReference type="AlphaFoldDB" id="A0A9N9R1P2"/>
<dbReference type="Proteomes" id="UP001153714">
    <property type="component" value="Chromosome 19"/>
</dbReference>
<reference evidence="1" key="1">
    <citation type="submission" date="2021-12" db="EMBL/GenBank/DDBJ databases">
        <authorList>
            <person name="King R."/>
        </authorList>
    </citation>
    <scope>NUCLEOTIDE SEQUENCE</scope>
</reference>
<name>A0A9N9R1P2_9NEOP</name>